<keyword evidence="1" id="KW-0812">Transmembrane</keyword>
<accession>A0A7S1B2F9</accession>
<dbReference type="InterPro" id="IPR029063">
    <property type="entry name" value="SAM-dependent_MTases_sf"/>
</dbReference>
<feature type="transmembrane region" description="Helical" evidence="1">
    <location>
        <begin position="16"/>
        <end position="39"/>
    </location>
</feature>
<protein>
    <recommendedName>
        <fullName evidence="3">Methyltransferase domain-containing protein</fullName>
    </recommendedName>
</protein>
<keyword evidence="1" id="KW-1133">Transmembrane helix</keyword>
<organism evidence="2">
    <name type="scientific">Noctiluca scintillans</name>
    <name type="common">Sea sparkle</name>
    <name type="synonym">Red tide dinoflagellate</name>
    <dbReference type="NCBI Taxonomy" id="2966"/>
    <lineage>
        <taxon>Eukaryota</taxon>
        <taxon>Sar</taxon>
        <taxon>Alveolata</taxon>
        <taxon>Dinophyceae</taxon>
        <taxon>Noctilucales</taxon>
        <taxon>Noctilucaceae</taxon>
        <taxon>Noctiluca</taxon>
    </lineage>
</organism>
<keyword evidence="1" id="KW-0472">Membrane</keyword>
<name>A0A7S1B2F9_NOCSC</name>
<evidence type="ECO:0000256" key="1">
    <source>
        <dbReference type="SAM" id="Phobius"/>
    </source>
</evidence>
<dbReference type="SUPFAM" id="SSF53335">
    <property type="entry name" value="S-adenosyl-L-methionine-dependent methyltransferases"/>
    <property type="match status" value="1"/>
</dbReference>
<dbReference type="EMBL" id="HBFQ01065525">
    <property type="protein sequence ID" value="CAD8872192.1"/>
    <property type="molecule type" value="Transcribed_RNA"/>
</dbReference>
<sequence>MPELAVSTDVGRNVPVAAAAALAAGGAAIGLVIGVLAGARKSTSWFARRASEPQRPGDMCECGVLLSPTWSAAEAAEHRNSKRHKTNIRALGNTRIVVCEEVGEYRAAAIKLVDATDRVLEVGSHVGGTTKVLAGLGCRLIGLDQQAMLVEQARVNLPHVQFEVADAFDASRVMALAASLEPANFTKVFIDISGSRDLSTVARLIVMYQNTLKPEVLIVKSQTLKRLLMRSTLWVDDPLNQIFDDNK</sequence>
<reference evidence="2" key="1">
    <citation type="submission" date="2021-01" db="EMBL/GenBank/DDBJ databases">
        <authorList>
            <person name="Corre E."/>
            <person name="Pelletier E."/>
            <person name="Niang G."/>
            <person name="Scheremetjew M."/>
            <person name="Finn R."/>
            <person name="Kale V."/>
            <person name="Holt S."/>
            <person name="Cochrane G."/>
            <person name="Meng A."/>
            <person name="Brown T."/>
            <person name="Cohen L."/>
        </authorList>
    </citation>
    <scope>NUCLEOTIDE SEQUENCE</scope>
</reference>
<proteinExistence type="predicted"/>
<dbReference type="AlphaFoldDB" id="A0A7S1B2F9"/>
<evidence type="ECO:0000313" key="2">
    <source>
        <dbReference type="EMBL" id="CAD8872192.1"/>
    </source>
</evidence>
<gene>
    <name evidence="2" type="ORF">NSCI0253_LOCUS46549</name>
</gene>
<dbReference type="Gene3D" id="3.40.50.150">
    <property type="entry name" value="Vaccinia Virus protein VP39"/>
    <property type="match status" value="1"/>
</dbReference>
<evidence type="ECO:0008006" key="3">
    <source>
        <dbReference type="Google" id="ProtNLM"/>
    </source>
</evidence>